<dbReference type="InterPro" id="IPR046848">
    <property type="entry name" value="E_motif"/>
</dbReference>
<evidence type="ECO:0000256" key="1">
    <source>
        <dbReference type="ARBA" id="ARBA00006643"/>
    </source>
</evidence>
<dbReference type="Pfam" id="PF13041">
    <property type="entry name" value="PPR_2"/>
    <property type="match status" value="4"/>
</dbReference>
<dbReference type="InterPro" id="IPR046960">
    <property type="entry name" value="PPR_At4g14850-like_plant"/>
</dbReference>
<dbReference type="FunFam" id="1.25.40.10:FF:000470">
    <property type="entry name" value="Pentatricopeptide repeat-containing protein At5g66520"/>
    <property type="match status" value="1"/>
</dbReference>
<dbReference type="EMBL" id="JBDFQZ010000007">
    <property type="protein sequence ID" value="KAK9706841.1"/>
    <property type="molecule type" value="Genomic_DNA"/>
</dbReference>
<feature type="repeat" description="PPR" evidence="3">
    <location>
        <begin position="237"/>
        <end position="271"/>
    </location>
</feature>
<keyword evidence="2" id="KW-0677">Repeat</keyword>
<reference evidence="4 5" key="1">
    <citation type="submission" date="2024-03" db="EMBL/GenBank/DDBJ databases">
        <title>WGS assembly of Saponaria officinalis var. Norfolk2.</title>
        <authorList>
            <person name="Jenkins J."/>
            <person name="Shu S."/>
            <person name="Grimwood J."/>
            <person name="Barry K."/>
            <person name="Goodstein D."/>
            <person name="Schmutz J."/>
            <person name="Leebens-Mack J."/>
            <person name="Osbourn A."/>
        </authorList>
    </citation>
    <scope>NUCLEOTIDE SEQUENCE [LARGE SCALE GENOMIC DNA]</scope>
    <source>
        <strain evidence="5">cv. Norfolk2</strain>
        <strain evidence="4">JIC</strain>
        <tissue evidence="4">Leaf</tissue>
    </source>
</reference>
<accession>A0AAW1JNS0</accession>
<dbReference type="SUPFAM" id="SSF48452">
    <property type="entry name" value="TPR-like"/>
    <property type="match status" value="1"/>
</dbReference>
<organism evidence="4 5">
    <name type="scientific">Saponaria officinalis</name>
    <name type="common">Common soapwort</name>
    <name type="synonym">Lychnis saponaria</name>
    <dbReference type="NCBI Taxonomy" id="3572"/>
    <lineage>
        <taxon>Eukaryota</taxon>
        <taxon>Viridiplantae</taxon>
        <taxon>Streptophyta</taxon>
        <taxon>Embryophyta</taxon>
        <taxon>Tracheophyta</taxon>
        <taxon>Spermatophyta</taxon>
        <taxon>Magnoliopsida</taxon>
        <taxon>eudicotyledons</taxon>
        <taxon>Gunneridae</taxon>
        <taxon>Pentapetalae</taxon>
        <taxon>Caryophyllales</taxon>
        <taxon>Caryophyllaceae</taxon>
        <taxon>Caryophylleae</taxon>
        <taxon>Saponaria</taxon>
    </lineage>
</organism>
<dbReference type="EMBL" id="JBDFQZ010000007">
    <property type="protein sequence ID" value="KAK9706839.1"/>
    <property type="molecule type" value="Genomic_DNA"/>
</dbReference>
<dbReference type="InterPro" id="IPR011990">
    <property type="entry name" value="TPR-like_helical_dom_sf"/>
</dbReference>
<name>A0AAW1JNS0_SAPOF</name>
<sequence length="543" mass="60442">MIMYASNASAIISLTEKATSLSELHQAHAHLLKTGLISDTHAASRLVAFAASHPTLQNIAYAHSIFTHIENPNSFVWNSMIRAYANSSNPENALSIFNRMLDSTVVPDKYTYPFVVKACSAFGGFKEGQQVHAHVVKREVIRDDVYVQNTLISMYANAGFFELSGNLLSRMLCRDIVSWNAMLSAYVDKGMMEFAQVLFDEMEEQNVQSWNFMVSGYVKSGLIEEARRVFDDMPVKDVVSWNAIISGYCDSGSFSEVLTLFEKMLSENMNPDSYTLVNVLSACANLGALNQGKWIHLYIDKNEFKIKGFLATALVDMYSKCGEIEKGLEIFNNTFEKDVSTWNSIIGGLSINGYGKKAVTTFHEMIQADCQPNEITFINVLCACSHAGLLQEGLEIFQQMITRHKIEPTVEHYGCVVDLLGRVGLLSEAKAFLQMSPLENSSVLWQSLLSSCRSYGKLELAQEVAEKLMEIDPDDNAGYVQLSNVYASTGRWERVAEVRRNMKARGLRKEAGCSLIEIDGVVHEFLAGEGFVLSDKDVVVPVD</sequence>
<evidence type="ECO:0000256" key="2">
    <source>
        <dbReference type="ARBA" id="ARBA00022737"/>
    </source>
</evidence>
<evidence type="ECO:0008006" key="6">
    <source>
        <dbReference type="Google" id="ProtNLM"/>
    </source>
</evidence>
<evidence type="ECO:0000256" key="3">
    <source>
        <dbReference type="PROSITE-ProRule" id="PRU00708"/>
    </source>
</evidence>
<proteinExistence type="inferred from homology"/>
<dbReference type="PROSITE" id="PS51375">
    <property type="entry name" value="PPR"/>
    <property type="match status" value="5"/>
</dbReference>
<comment type="caution">
    <text evidence="4">The sequence shown here is derived from an EMBL/GenBank/DDBJ whole genome shotgun (WGS) entry which is preliminary data.</text>
</comment>
<feature type="repeat" description="PPR" evidence="3">
    <location>
        <begin position="338"/>
        <end position="372"/>
    </location>
</feature>
<dbReference type="Pfam" id="PF01535">
    <property type="entry name" value="PPR"/>
    <property type="match status" value="1"/>
</dbReference>
<dbReference type="GO" id="GO:0009451">
    <property type="term" value="P:RNA modification"/>
    <property type="evidence" value="ECO:0007669"/>
    <property type="project" value="InterPro"/>
</dbReference>
<dbReference type="FunFam" id="1.25.40.10:FF:000348">
    <property type="entry name" value="Pentatricopeptide repeat-containing protein chloroplastic"/>
    <property type="match status" value="1"/>
</dbReference>
<evidence type="ECO:0000313" key="4">
    <source>
        <dbReference type="EMBL" id="KAK9706839.1"/>
    </source>
</evidence>
<gene>
    <name evidence="4" type="ORF">RND81_07G155500</name>
</gene>
<dbReference type="PANTHER" id="PTHR47926:SF436">
    <property type="entry name" value="PENTATRICOPEPTIDE REPEAT-CONTAINING PROTEIN ELI1, CHLOROPLASTIC-LIKE ISOFORM X2"/>
    <property type="match status" value="1"/>
</dbReference>
<dbReference type="PANTHER" id="PTHR47926">
    <property type="entry name" value="PENTATRICOPEPTIDE REPEAT-CONTAINING PROTEIN"/>
    <property type="match status" value="1"/>
</dbReference>
<feature type="repeat" description="PPR" evidence="3">
    <location>
        <begin position="73"/>
        <end position="107"/>
    </location>
</feature>
<dbReference type="AlphaFoldDB" id="A0AAW1JNS0"/>
<comment type="similarity">
    <text evidence="1">Belongs to the PPR family. PCMP-H subfamily.</text>
</comment>
<feature type="repeat" description="PPR" evidence="3">
    <location>
        <begin position="175"/>
        <end position="209"/>
    </location>
</feature>
<evidence type="ECO:0000313" key="5">
    <source>
        <dbReference type="Proteomes" id="UP001443914"/>
    </source>
</evidence>
<dbReference type="NCBIfam" id="TIGR00756">
    <property type="entry name" value="PPR"/>
    <property type="match status" value="6"/>
</dbReference>
<dbReference type="GO" id="GO:0003729">
    <property type="term" value="F:mRNA binding"/>
    <property type="evidence" value="ECO:0007669"/>
    <property type="project" value="UniProtKB-ARBA"/>
</dbReference>
<dbReference type="Pfam" id="PF20431">
    <property type="entry name" value="E_motif"/>
    <property type="match status" value="1"/>
</dbReference>
<keyword evidence="5" id="KW-1185">Reference proteome</keyword>
<dbReference type="Gene3D" id="1.25.40.10">
    <property type="entry name" value="Tetratricopeptide repeat domain"/>
    <property type="match status" value="3"/>
</dbReference>
<dbReference type="Proteomes" id="UP001443914">
    <property type="component" value="Unassembled WGS sequence"/>
</dbReference>
<dbReference type="InterPro" id="IPR002885">
    <property type="entry name" value="PPR_rpt"/>
</dbReference>
<feature type="repeat" description="PPR" evidence="3">
    <location>
        <begin position="373"/>
        <end position="408"/>
    </location>
</feature>
<dbReference type="FunFam" id="1.25.40.10:FF:000690">
    <property type="entry name" value="Pentatricopeptide repeat-containing protein"/>
    <property type="match status" value="1"/>
</dbReference>
<protein>
    <recommendedName>
        <fullName evidence="6">Chlororespiratory reduction 4</fullName>
    </recommendedName>
</protein>